<feature type="signal peptide" evidence="1">
    <location>
        <begin position="1"/>
        <end position="19"/>
    </location>
</feature>
<name>A0A1H9ZPH3_9GAMM</name>
<dbReference type="RefSeq" id="WP_093317775.1">
    <property type="nucleotide sequence ID" value="NZ_FOHV01000004.1"/>
</dbReference>
<evidence type="ECO:0000313" key="3">
    <source>
        <dbReference type="Proteomes" id="UP000242642"/>
    </source>
</evidence>
<keyword evidence="1" id="KW-0732">Signal</keyword>
<keyword evidence="3" id="KW-1185">Reference proteome</keyword>
<protein>
    <submittedName>
        <fullName evidence="2">Uncharacterized protein</fullName>
    </submittedName>
</protein>
<organism evidence="2 3">
    <name type="scientific">Thorsellia anophelis DSM 18579</name>
    <dbReference type="NCBI Taxonomy" id="1123402"/>
    <lineage>
        <taxon>Bacteria</taxon>
        <taxon>Pseudomonadati</taxon>
        <taxon>Pseudomonadota</taxon>
        <taxon>Gammaproteobacteria</taxon>
        <taxon>Enterobacterales</taxon>
        <taxon>Thorselliaceae</taxon>
        <taxon>Thorsellia</taxon>
    </lineage>
</organism>
<dbReference type="Proteomes" id="UP000242642">
    <property type="component" value="Unassembled WGS sequence"/>
</dbReference>
<reference evidence="3" key="1">
    <citation type="submission" date="2016-10" db="EMBL/GenBank/DDBJ databases">
        <authorList>
            <person name="Varghese N."/>
            <person name="Submissions S."/>
        </authorList>
    </citation>
    <scope>NUCLEOTIDE SEQUENCE [LARGE SCALE GENOMIC DNA]</scope>
    <source>
        <strain evidence="3">DSM 18579</strain>
    </source>
</reference>
<sequence length="98" mass="10871">MKKIILSAVLVLSSTAAFAGPNCDSYIKEVDAMVNIAREHVKNPDELKMIDDQMGQMKTMLDSIPEEQREAACAQALEQVPMMKQMINQAVEQMKAEG</sequence>
<accession>A0A1H9ZPH3</accession>
<dbReference type="STRING" id="1123402.SAMN02583745_00637"/>
<proteinExistence type="predicted"/>
<evidence type="ECO:0000256" key="1">
    <source>
        <dbReference type="SAM" id="SignalP"/>
    </source>
</evidence>
<gene>
    <name evidence="2" type="ORF">SAMN02583745_00637</name>
</gene>
<dbReference type="AlphaFoldDB" id="A0A1H9ZPH3"/>
<evidence type="ECO:0000313" key="2">
    <source>
        <dbReference type="EMBL" id="SES83572.1"/>
    </source>
</evidence>
<dbReference type="InterPro" id="IPR020493">
    <property type="entry name" value="Uncharacterised_HI0310"/>
</dbReference>
<dbReference type="EMBL" id="FOHV01000004">
    <property type="protein sequence ID" value="SES83572.1"/>
    <property type="molecule type" value="Genomic_DNA"/>
</dbReference>
<dbReference type="Pfam" id="PF17274">
    <property type="entry name" value="DUF5339"/>
    <property type="match status" value="1"/>
</dbReference>
<feature type="chain" id="PRO_5017180390" evidence="1">
    <location>
        <begin position="20"/>
        <end position="98"/>
    </location>
</feature>